<dbReference type="RefSeq" id="WP_315909008.1">
    <property type="nucleotide sequence ID" value="NZ_JAOPKC010000008.1"/>
</dbReference>
<dbReference type="PANTHER" id="PTHR43475:SF3">
    <property type="entry name" value="TRANSLATION INITIATION FACTOR EIF-2B SUBUNIT FAMILY PROTEIN (AFU_ORTHOLOGUE AFUA_2G14290)"/>
    <property type="match status" value="1"/>
</dbReference>
<dbReference type="PANTHER" id="PTHR43475">
    <property type="entry name" value="METHYLTHIORIBOSE-1-PHOSPHATE ISOMERASE"/>
    <property type="match status" value="1"/>
</dbReference>
<comment type="caution">
    <text evidence="3">The sequence shown here is derived from an EMBL/GenBank/DDBJ whole genome shotgun (WGS) entry which is preliminary data.</text>
</comment>
<dbReference type="Gene3D" id="3.40.50.10470">
    <property type="entry name" value="Translation initiation factor eif-2b, domain 2"/>
    <property type="match status" value="1"/>
</dbReference>
<dbReference type="Pfam" id="PF01008">
    <property type="entry name" value="IF-2B"/>
    <property type="match status" value="1"/>
</dbReference>
<reference evidence="3" key="1">
    <citation type="submission" date="2023-02" db="EMBL/GenBank/DDBJ databases">
        <title>Enrichment on poylsaccharides allowed isolation of novel metabolic and taxonomic groups of Haloarchaea.</title>
        <authorList>
            <person name="Sorokin D.Y."/>
            <person name="Elcheninov A.G."/>
            <person name="Khizhniak T.V."/>
            <person name="Kolganova T.V."/>
            <person name="Kublanov I.V."/>
        </authorList>
    </citation>
    <scope>NUCLEOTIDE SEQUENCE</scope>
    <source>
        <strain evidence="2 4">HArc-curdl5-1</strain>
        <strain evidence="3">HArc-curdl7</strain>
    </source>
</reference>
<dbReference type="EMBL" id="JAOPKD010000003">
    <property type="protein sequence ID" value="MCU4726317.1"/>
    <property type="molecule type" value="Genomic_DNA"/>
</dbReference>
<dbReference type="SUPFAM" id="SSF100950">
    <property type="entry name" value="NagB/RpiA/CoA transferase-like"/>
    <property type="match status" value="1"/>
</dbReference>
<dbReference type="Proteomes" id="UP001209746">
    <property type="component" value="Unassembled WGS sequence"/>
</dbReference>
<gene>
    <name evidence="3" type="ORF">OB914_04955</name>
    <name evidence="2" type="ORF">OB916_09220</name>
</gene>
<accession>A0AAE3LEF7</accession>
<dbReference type="Proteomes" id="UP001208186">
    <property type="component" value="Unassembled WGS sequence"/>
</dbReference>
<dbReference type="InterPro" id="IPR000649">
    <property type="entry name" value="IF-2B-related"/>
</dbReference>
<dbReference type="AlphaFoldDB" id="A0AAE3LEF7"/>
<keyword evidence="4" id="KW-1185">Reference proteome</keyword>
<name>A0AAE3LEF7_9EURY</name>
<dbReference type="GO" id="GO:0046523">
    <property type="term" value="F:S-methyl-5-thioribose-1-phosphate isomerase activity"/>
    <property type="evidence" value="ECO:0007669"/>
    <property type="project" value="TreeGrafter"/>
</dbReference>
<proteinExistence type="inferred from homology"/>
<dbReference type="InterPro" id="IPR042529">
    <property type="entry name" value="IF_2B-like_C"/>
</dbReference>
<keyword evidence="3" id="KW-0396">Initiation factor</keyword>
<dbReference type="InterPro" id="IPR037171">
    <property type="entry name" value="NagB/RpiA_transferase-like"/>
</dbReference>
<keyword evidence="3" id="KW-0648">Protein biosynthesis</keyword>
<sequence length="286" mass="30003">MWRSYDRVRPTVKTVAADDEHGSAWLSVRALEVLRDEAALAEDWDGVAGVARELLAARPSMAVVENRLNRVMSEADEHAPGAVERSAREGIASAVEADRAAAAVAADRIDGARICTLSRSGTVRAALELADPEAVLVAESRPGGEGIGVAESLATRHDVTLTSDAALAGQLAEFDADAVIVGADTILPDGRVLNKVGTYGLALAAVAHDLPCYVVAAADKIAPETDVEIEQAPTALYEGDADIAVANPLFEVTPADLCADVCTDRGTLDEADVADVAARHRSFREW</sequence>
<evidence type="ECO:0000313" key="3">
    <source>
        <dbReference type="EMBL" id="MCU4726317.1"/>
    </source>
</evidence>
<protein>
    <submittedName>
        <fullName evidence="3">Translation initiation factor eIF-2B</fullName>
    </submittedName>
</protein>
<evidence type="ECO:0000256" key="1">
    <source>
        <dbReference type="RuleBase" id="RU003814"/>
    </source>
</evidence>
<evidence type="ECO:0000313" key="5">
    <source>
        <dbReference type="Proteomes" id="UP001209746"/>
    </source>
</evidence>
<organism evidence="3 5">
    <name type="scientific">Halapricum hydrolyticum</name>
    <dbReference type="NCBI Taxonomy" id="2979991"/>
    <lineage>
        <taxon>Archaea</taxon>
        <taxon>Methanobacteriati</taxon>
        <taxon>Methanobacteriota</taxon>
        <taxon>Stenosarchaea group</taxon>
        <taxon>Halobacteria</taxon>
        <taxon>Halobacteriales</taxon>
        <taxon>Haloarculaceae</taxon>
        <taxon>Halapricum</taxon>
    </lineage>
</organism>
<evidence type="ECO:0000313" key="2">
    <source>
        <dbReference type="EMBL" id="MCU4718242.1"/>
    </source>
</evidence>
<dbReference type="EMBL" id="JAOPKC010000008">
    <property type="protein sequence ID" value="MCU4718242.1"/>
    <property type="molecule type" value="Genomic_DNA"/>
</dbReference>
<comment type="similarity">
    <text evidence="1">Belongs to the eIF-2B alpha/beta/delta subunits family.</text>
</comment>
<dbReference type="GO" id="GO:0003743">
    <property type="term" value="F:translation initiation factor activity"/>
    <property type="evidence" value="ECO:0007669"/>
    <property type="project" value="UniProtKB-KW"/>
</dbReference>
<evidence type="ECO:0000313" key="4">
    <source>
        <dbReference type="Proteomes" id="UP001208186"/>
    </source>
</evidence>
<dbReference type="GO" id="GO:0019509">
    <property type="term" value="P:L-methionine salvage from methylthioadenosine"/>
    <property type="evidence" value="ECO:0007669"/>
    <property type="project" value="TreeGrafter"/>
</dbReference>